<dbReference type="EMBL" id="RXPE01000008">
    <property type="protein sequence ID" value="RTR28037.1"/>
    <property type="molecule type" value="Genomic_DNA"/>
</dbReference>
<evidence type="ECO:0000313" key="1">
    <source>
        <dbReference type="EMBL" id="RTR28037.1"/>
    </source>
</evidence>
<evidence type="ECO:0000313" key="2">
    <source>
        <dbReference type="Proteomes" id="UP000277766"/>
    </source>
</evidence>
<reference evidence="1 2" key="1">
    <citation type="submission" date="2018-12" db="EMBL/GenBank/DDBJ databases">
        <title>Deinococcus radiophilus ATCC 27603 genome sequencing and assembly.</title>
        <authorList>
            <person name="Maclea K.S."/>
            <person name="Maynard C.R."/>
        </authorList>
    </citation>
    <scope>NUCLEOTIDE SEQUENCE [LARGE SCALE GENOMIC DNA]</scope>
    <source>
        <strain evidence="1 2">ATCC 27603</strain>
    </source>
</reference>
<organism evidence="1 2">
    <name type="scientific">Deinococcus radiophilus</name>
    <dbReference type="NCBI Taxonomy" id="32062"/>
    <lineage>
        <taxon>Bacteria</taxon>
        <taxon>Thermotogati</taxon>
        <taxon>Deinococcota</taxon>
        <taxon>Deinococci</taxon>
        <taxon>Deinococcales</taxon>
        <taxon>Deinococcaceae</taxon>
        <taxon>Deinococcus</taxon>
    </lineage>
</organism>
<keyword evidence="2" id="KW-1185">Reference proteome</keyword>
<gene>
    <name evidence="1" type="ORF">EJ104_05815</name>
</gene>
<dbReference type="RefSeq" id="WP_126351813.1">
    <property type="nucleotide sequence ID" value="NZ_CP086381.1"/>
</dbReference>
<sequence length="171" mass="18139">MSQMSDFRTHISALWPLLLIALAALPATALTRALPERSGQSQNVTVQTDPTAECSVIAPLLSQRAPVKGGPELWGFGRMGGLGVQACGPGTLSFAAYRKDVQNTPSRWEVYLDGQLIEAGEVSGSEPQSVQIAIPAAGAVSLIFSNAYADPVDVKNRRTLYVTDVQLGAEQ</sequence>
<accession>A0A3S0KD23</accession>
<protein>
    <submittedName>
        <fullName evidence="1">Uncharacterized protein</fullName>
    </submittedName>
</protein>
<dbReference type="AlphaFoldDB" id="A0A3S0KD23"/>
<comment type="caution">
    <text evidence="1">The sequence shown here is derived from an EMBL/GenBank/DDBJ whole genome shotgun (WGS) entry which is preliminary data.</text>
</comment>
<dbReference type="Proteomes" id="UP000277766">
    <property type="component" value="Unassembled WGS sequence"/>
</dbReference>
<proteinExistence type="predicted"/>
<name>A0A3S0KD23_9DEIO</name>
<dbReference type="OrthoDB" id="66282at2"/>